<accession>A0ACA9QXP4</accession>
<reference evidence="1" key="1">
    <citation type="submission" date="2021-06" db="EMBL/GenBank/DDBJ databases">
        <authorList>
            <person name="Kallberg Y."/>
            <person name="Tangrot J."/>
            <person name="Rosling A."/>
        </authorList>
    </citation>
    <scope>NUCLEOTIDE SEQUENCE</scope>
    <source>
        <strain evidence="1">MA461A</strain>
    </source>
</reference>
<comment type="caution">
    <text evidence="1">The sequence shown here is derived from an EMBL/GenBank/DDBJ whole genome shotgun (WGS) entry which is preliminary data.</text>
</comment>
<keyword evidence="2" id="KW-1185">Reference proteome</keyword>
<feature type="non-terminal residue" evidence="1">
    <location>
        <position position="296"/>
    </location>
</feature>
<protein>
    <submittedName>
        <fullName evidence="1">33558_t:CDS:1</fullName>
    </submittedName>
</protein>
<sequence length="296" mass="35331">MLLWLKQCHLSNTQKSETKPFFTTLFAWRPDALEIDKSEYTDQITLKKYFINQGKRVAIIILKYLVFDFICEWAEAYQPIIPDKFYILRFIDYFLTGKKFITPFYLFYHYALAVMLYIYISLFYDVFVFVYGLLLLPLLQNNQPAQDSTDKDTESQYQFQLFTPSTIEDIKKWLIILLFYTKDPMNLPFMSTGPRDFWSKRWHSVLKEIFLYLGYVPTKNLFGSYKKIGNIFGIFSAFFVSGILHEYIVYCMWGKRPGEQMIFFLFHGLLFILWEIVENLLVGDRTAMHEVENSWG</sequence>
<dbReference type="Proteomes" id="UP000789920">
    <property type="component" value="Unassembled WGS sequence"/>
</dbReference>
<evidence type="ECO:0000313" key="2">
    <source>
        <dbReference type="Proteomes" id="UP000789920"/>
    </source>
</evidence>
<proteinExistence type="predicted"/>
<organism evidence="1 2">
    <name type="scientific">Racocetra persica</name>
    <dbReference type="NCBI Taxonomy" id="160502"/>
    <lineage>
        <taxon>Eukaryota</taxon>
        <taxon>Fungi</taxon>
        <taxon>Fungi incertae sedis</taxon>
        <taxon>Mucoromycota</taxon>
        <taxon>Glomeromycotina</taxon>
        <taxon>Glomeromycetes</taxon>
        <taxon>Diversisporales</taxon>
        <taxon>Gigasporaceae</taxon>
        <taxon>Racocetra</taxon>
    </lineage>
</organism>
<gene>
    <name evidence="1" type="ORF">RPERSI_LOCUS16120</name>
</gene>
<dbReference type="EMBL" id="CAJVQC010039459">
    <property type="protein sequence ID" value="CAG8768592.1"/>
    <property type="molecule type" value="Genomic_DNA"/>
</dbReference>
<name>A0ACA9QXP4_9GLOM</name>
<evidence type="ECO:0000313" key="1">
    <source>
        <dbReference type="EMBL" id="CAG8768592.1"/>
    </source>
</evidence>